<proteinExistence type="predicted"/>
<dbReference type="GO" id="GO:0016757">
    <property type="term" value="F:glycosyltransferase activity"/>
    <property type="evidence" value="ECO:0007669"/>
    <property type="project" value="TreeGrafter"/>
</dbReference>
<sequence length="297" mass="34808">MLGNFEFYNTHNVNKQSKHFIDLEKNVQLRKTPVKKVILFTNARDEKRIKEWATHHLLLGFNIVYIFDHKSKIPLKEVFKNFDKRVVVERCELHSAPKLPLMKRATEIACLMKADWFLYLDADEFLVLNRFIGVKHMLNHYHFADSLSLNWLMFGTNNYVKEPDGLLLENYTKSDSKLNDHVKTFVRPSQVSTTVATTPHTFHIVNPTRSFAITGASMSKKTFNPTKNAFWKVSAFIAHYIYQSEETYKERKIELPTDDNGGFRSLDNDIHSKHNEVDNFIPKKYAENVKAFLKQYE</sequence>
<organism evidence="4">
    <name type="scientific">viral metagenome</name>
    <dbReference type="NCBI Taxonomy" id="1070528"/>
    <lineage>
        <taxon>unclassified sequences</taxon>
        <taxon>metagenomes</taxon>
        <taxon>organismal metagenomes</taxon>
    </lineage>
</organism>
<evidence type="ECO:0000313" key="4">
    <source>
        <dbReference type="EMBL" id="QHT78147.1"/>
    </source>
</evidence>
<keyword evidence="3" id="KW-0472">Membrane</keyword>
<dbReference type="AlphaFoldDB" id="A0A6C0HCQ6"/>
<evidence type="ECO:0008006" key="5">
    <source>
        <dbReference type="Google" id="ProtNLM"/>
    </source>
</evidence>
<accession>A0A6C0HCQ6</accession>
<reference evidence="4" key="1">
    <citation type="journal article" date="2020" name="Nature">
        <title>Giant virus diversity and host interactions through global metagenomics.</title>
        <authorList>
            <person name="Schulz F."/>
            <person name="Roux S."/>
            <person name="Paez-Espino D."/>
            <person name="Jungbluth S."/>
            <person name="Walsh D.A."/>
            <person name="Denef V.J."/>
            <person name="McMahon K.D."/>
            <person name="Konstantinidis K.T."/>
            <person name="Eloe-Fadrosh E.A."/>
            <person name="Kyrpides N.C."/>
            <person name="Woyke T."/>
        </authorList>
    </citation>
    <scope>NUCLEOTIDE SEQUENCE</scope>
    <source>
        <strain evidence="4">GVMAG-M-3300023179-91</strain>
    </source>
</reference>
<dbReference type="Pfam" id="PF13704">
    <property type="entry name" value="Glyco_tranf_2_4"/>
    <property type="match status" value="1"/>
</dbReference>
<keyword evidence="2" id="KW-0812">Transmembrane</keyword>
<dbReference type="EMBL" id="MN739929">
    <property type="protein sequence ID" value="QHT78147.1"/>
    <property type="molecule type" value="Genomic_DNA"/>
</dbReference>
<dbReference type="GO" id="GO:0016020">
    <property type="term" value="C:membrane"/>
    <property type="evidence" value="ECO:0007669"/>
    <property type="project" value="UniProtKB-SubCell"/>
</dbReference>
<name>A0A6C0HCQ6_9ZZZZ</name>
<dbReference type="PANTHER" id="PTHR21461">
    <property type="entry name" value="GLYCOSYLTRANSFERASE FAMILY 92 PROTEIN"/>
    <property type="match status" value="1"/>
</dbReference>
<comment type="subcellular location">
    <subcellularLocation>
        <location evidence="1">Membrane</location>
        <topology evidence="1">Single-pass membrane protein</topology>
    </subcellularLocation>
</comment>
<keyword evidence="3" id="KW-1133">Transmembrane helix</keyword>
<evidence type="ECO:0000256" key="1">
    <source>
        <dbReference type="ARBA" id="ARBA00004167"/>
    </source>
</evidence>
<evidence type="ECO:0000256" key="2">
    <source>
        <dbReference type="ARBA" id="ARBA00022692"/>
    </source>
</evidence>
<evidence type="ECO:0000256" key="3">
    <source>
        <dbReference type="ARBA" id="ARBA00022989"/>
    </source>
</evidence>
<protein>
    <recommendedName>
        <fullName evidence="5">Glycosyltransferase family 92 protein</fullName>
    </recommendedName>
</protein>
<dbReference type="GO" id="GO:0005737">
    <property type="term" value="C:cytoplasm"/>
    <property type="evidence" value="ECO:0007669"/>
    <property type="project" value="TreeGrafter"/>
</dbReference>
<dbReference type="PANTHER" id="PTHR21461:SF69">
    <property type="entry name" value="GLYCOSYLTRANSFERASE FAMILY 92 PROTEIN"/>
    <property type="match status" value="1"/>
</dbReference>